<dbReference type="PROSITE" id="PS50053">
    <property type="entry name" value="UBIQUITIN_2"/>
    <property type="match status" value="1"/>
</dbReference>
<evidence type="ECO:0000313" key="4">
    <source>
        <dbReference type="EMBL" id="KAK2075560.1"/>
    </source>
</evidence>
<gene>
    <name evidence="4" type="ORF">QBZ16_001668</name>
</gene>
<dbReference type="Pfam" id="PF23195">
    <property type="entry name" value="UBQLN1"/>
    <property type="match status" value="1"/>
</dbReference>
<dbReference type="SUPFAM" id="SSF46934">
    <property type="entry name" value="UBA-like"/>
    <property type="match status" value="1"/>
</dbReference>
<evidence type="ECO:0000256" key="1">
    <source>
        <dbReference type="SAM" id="MobiDB-lite"/>
    </source>
</evidence>
<dbReference type="PROSITE" id="PS50030">
    <property type="entry name" value="UBA"/>
    <property type="match status" value="1"/>
</dbReference>
<organism evidence="4 5">
    <name type="scientific">Prototheca wickerhamii</name>
    <dbReference type="NCBI Taxonomy" id="3111"/>
    <lineage>
        <taxon>Eukaryota</taxon>
        <taxon>Viridiplantae</taxon>
        <taxon>Chlorophyta</taxon>
        <taxon>core chlorophytes</taxon>
        <taxon>Trebouxiophyceae</taxon>
        <taxon>Chlorellales</taxon>
        <taxon>Chlorellaceae</taxon>
        <taxon>Prototheca</taxon>
    </lineage>
</organism>
<dbReference type="GO" id="GO:0031593">
    <property type="term" value="F:polyubiquitin modification-dependent protein binding"/>
    <property type="evidence" value="ECO:0007669"/>
    <property type="project" value="TreeGrafter"/>
</dbReference>
<dbReference type="CDD" id="cd14399">
    <property type="entry name" value="UBA_PLICs"/>
    <property type="match status" value="1"/>
</dbReference>
<dbReference type="InterPro" id="IPR009060">
    <property type="entry name" value="UBA-like_sf"/>
</dbReference>
<dbReference type="InterPro" id="IPR015940">
    <property type="entry name" value="UBA"/>
</dbReference>
<dbReference type="PANTHER" id="PTHR10677">
    <property type="entry name" value="UBIQUILIN"/>
    <property type="match status" value="1"/>
</dbReference>
<name>A0AAD9IF95_PROWI</name>
<reference evidence="4" key="1">
    <citation type="submission" date="2021-01" db="EMBL/GenBank/DDBJ databases">
        <authorList>
            <person name="Eckstrom K.M.E."/>
        </authorList>
    </citation>
    <scope>NUCLEOTIDE SEQUENCE</scope>
    <source>
        <strain evidence="4">UVCC 0001</strain>
    </source>
</reference>
<feature type="region of interest" description="Disordered" evidence="1">
    <location>
        <begin position="77"/>
        <end position="129"/>
    </location>
</feature>
<dbReference type="Proteomes" id="UP001255856">
    <property type="component" value="Unassembled WGS sequence"/>
</dbReference>
<comment type="caution">
    <text evidence="4">The sequence shown here is derived from an EMBL/GenBank/DDBJ whole genome shotgun (WGS) entry which is preliminary data.</text>
</comment>
<dbReference type="InterPro" id="IPR015496">
    <property type="entry name" value="Ubiquilin"/>
</dbReference>
<evidence type="ECO:0000259" key="3">
    <source>
        <dbReference type="PROSITE" id="PS50053"/>
    </source>
</evidence>
<dbReference type="InterPro" id="IPR006636">
    <property type="entry name" value="STI1_HS-bd"/>
</dbReference>
<evidence type="ECO:0000313" key="5">
    <source>
        <dbReference type="Proteomes" id="UP001255856"/>
    </source>
</evidence>
<dbReference type="GO" id="GO:0006511">
    <property type="term" value="P:ubiquitin-dependent protein catabolic process"/>
    <property type="evidence" value="ECO:0007669"/>
    <property type="project" value="TreeGrafter"/>
</dbReference>
<evidence type="ECO:0008006" key="6">
    <source>
        <dbReference type="Google" id="ProtNLM"/>
    </source>
</evidence>
<dbReference type="FunFam" id="1.10.260.100:FF:000001">
    <property type="entry name" value="Ubiquilin 1"/>
    <property type="match status" value="1"/>
</dbReference>
<feature type="domain" description="UBA" evidence="2">
    <location>
        <begin position="428"/>
        <end position="467"/>
    </location>
</feature>
<dbReference type="AlphaFoldDB" id="A0AAD9IF95"/>
<keyword evidence="5" id="KW-1185">Reference proteome</keyword>
<dbReference type="PANTHER" id="PTHR10677:SF3">
    <property type="entry name" value="FI07626P-RELATED"/>
    <property type="match status" value="1"/>
</dbReference>
<dbReference type="Gene3D" id="1.10.8.10">
    <property type="entry name" value="DNA helicase RuvA subunit, C-terminal domain"/>
    <property type="match status" value="1"/>
</dbReference>
<dbReference type="Gene3D" id="3.10.20.90">
    <property type="entry name" value="Phosphatidylinositol 3-kinase Catalytic Subunit, Chain A, domain 1"/>
    <property type="match status" value="1"/>
</dbReference>
<dbReference type="Pfam" id="PF00627">
    <property type="entry name" value="UBA"/>
    <property type="match status" value="1"/>
</dbReference>
<sequence length="595" mass="61533">MSEISLKIKPTTGSPAFEVKVARGATISDLKAEVSKACDTPAELIRLIYKGQVLKDASTVESYGLDNEHVVHMVKSKAPTAGSPGAGQASTASTPAAPSGAGAASSASAAPFWTPQGLGGQAGSTPAGGASQAALLQTALQNPAMRSLLSNPEFMRGMIQNNPMLRRMAEANPQISQVLSDPAVLEDMVRVMGNPSLMREHTRNLDRAMSNIESIPGGFNALRQVHEQLRPVLDAAEPPEGAADGAAAADAANPFASLFSDVGGRGGAAAEPLPNPWGGAAGAAGGAAPAAPRSNLEDALGGGAGLGSMGLAVPPEMEALLRDPAILSAAQQQMQSMLSTPSGRQEFEAMLDAHPMAQRFRENPAIRAALSNPDMLSAMLDPANMAAMQQMQQAMQQLSSGPMGSLFGGAGGAGAGVGLGGAAPPAPPADPATAYAPQLQQLQEMGFFDRDANLRALIATSGNVHAADATSLPVLRTPHDALREGLVTLKDGAKSGHPVEQVQLAVQSTVEESRMDMLRNVYGSGLPARMQIERQILARSRLGLDSMTGRLDDFGFEDYIGLPEDSERPPPDVHSLMEQHLGMASATKPLKRGLL</sequence>
<dbReference type="InterPro" id="IPR000626">
    <property type="entry name" value="Ubiquitin-like_dom"/>
</dbReference>
<evidence type="ECO:0000259" key="2">
    <source>
        <dbReference type="PROSITE" id="PS50030"/>
    </source>
</evidence>
<dbReference type="Pfam" id="PF05348">
    <property type="entry name" value="UMP1"/>
    <property type="match status" value="1"/>
</dbReference>
<dbReference type="Pfam" id="PF00240">
    <property type="entry name" value="ubiquitin"/>
    <property type="match status" value="1"/>
</dbReference>
<dbReference type="SMART" id="SM00213">
    <property type="entry name" value="UBQ"/>
    <property type="match status" value="1"/>
</dbReference>
<feature type="compositionally biased region" description="Low complexity" evidence="1">
    <location>
        <begin position="86"/>
        <end position="111"/>
    </location>
</feature>
<accession>A0AAD9IF95</accession>
<protein>
    <recommendedName>
        <fullName evidence="6">Ubiquitin-like domain-containing protein</fullName>
    </recommendedName>
</protein>
<dbReference type="SMART" id="SM00727">
    <property type="entry name" value="STI1"/>
    <property type="match status" value="4"/>
</dbReference>
<feature type="domain" description="Ubiquitin-like" evidence="3">
    <location>
        <begin position="4"/>
        <end position="74"/>
    </location>
</feature>
<proteinExistence type="predicted"/>
<dbReference type="GO" id="GO:0005829">
    <property type="term" value="C:cytosol"/>
    <property type="evidence" value="ECO:0007669"/>
    <property type="project" value="TreeGrafter"/>
</dbReference>
<dbReference type="InterPro" id="IPR029071">
    <property type="entry name" value="Ubiquitin-like_domsf"/>
</dbReference>
<dbReference type="Gene3D" id="1.10.260.100">
    <property type="match status" value="1"/>
</dbReference>
<dbReference type="SUPFAM" id="SSF54236">
    <property type="entry name" value="Ubiquitin-like"/>
    <property type="match status" value="1"/>
</dbReference>
<dbReference type="EMBL" id="JASFZW010000014">
    <property type="protein sequence ID" value="KAK2075560.1"/>
    <property type="molecule type" value="Genomic_DNA"/>
</dbReference>